<evidence type="ECO:0000256" key="2">
    <source>
        <dbReference type="ARBA" id="ARBA00022729"/>
    </source>
</evidence>
<dbReference type="InterPro" id="IPR016167">
    <property type="entry name" value="FAD-bd_PCMH_sub1"/>
</dbReference>
<gene>
    <name evidence="8" type="ORF">DCAR_0209185</name>
</gene>
<reference evidence="8" key="1">
    <citation type="journal article" date="2016" name="Nat. Genet.">
        <title>A high-quality carrot genome assembly provides new insights into carotenoid accumulation and asterid genome evolution.</title>
        <authorList>
            <person name="Iorizzo M."/>
            <person name="Ellison S."/>
            <person name="Senalik D."/>
            <person name="Zeng P."/>
            <person name="Satapoomin P."/>
            <person name="Huang J."/>
            <person name="Bowman M."/>
            <person name="Iovene M."/>
            <person name="Sanseverino W."/>
            <person name="Cavagnaro P."/>
            <person name="Yildiz M."/>
            <person name="Macko-Podgorni A."/>
            <person name="Moranska E."/>
            <person name="Grzebelus E."/>
            <person name="Grzebelus D."/>
            <person name="Ashrafi H."/>
            <person name="Zheng Z."/>
            <person name="Cheng S."/>
            <person name="Spooner D."/>
            <person name="Van Deynze A."/>
            <person name="Simon P."/>
        </authorList>
    </citation>
    <scope>NUCLEOTIDE SEQUENCE</scope>
    <source>
        <tissue evidence="8">Leaf</tissue>
    </source>
</reference>
<reference evidence="8" key="2">
    <citation type="submission" date="2022-03" db="EMBL/GenBank/DDBJ databases">
        <title>Draft title - Genomic analysis of global carrot germplasm unveils the trajectory of domestication and the origin of high carotenoid orange carrot.</title>
        <authorList>
            <person name="Iorizzo M."/>
            <person name="Ellison S."/>
            <person name="Senalik D."/>
            <person name="Macko-Podgorni A."/>
            <person name="Grzebelus D."/>
            <person name="Bostan H."/>
            <person name="Rolling W."/>
            <person name="Curaba J."/>
            <person name="Simon P."/>
        </authorList>
    </citation>
    <scope>NUCLEOTIDE SEQUENCE</scope>
    <source>
        <tissue evidence="8">Leaf</tissue>
    </source>
</reference>
<dbReference type="GO" id="GO:0016491">
    <property type="term" value="F:oxidoreductase activity"/>
    <property type="evidence" value="ECO:0007669"/>
    <property type="project" value="InterPro"/>
</dbReference>
<dbReference type="Gene3D" id="3.30.43.10">
    <property type="entry name" value="Uridine Diphospho-n-acetylenolpyruvylglucosamine Reductase, domain 2"/>
    <property type="match status" value="1"/>
</dbReference>
<feature type="signal peptide" evidence="5">
    <location>
        <begin position="1"/>
        <end position="25"/>
    </location>
</feature>
<dbReference type="GO" id="GO:0050660">
    <property type="term" value="F:flavin adenine dinucleotide binding"/>
    <property type="evidence" value="ECO:0007669"/>
    <property type="project" value="InterPro"/>
</dbReference>
<accession>A0AAF0WHU7</accession>
<dbReference type="Proteomes" id="UP000077755">
    <property type="component" value="Chromosome 2"/>
</dbReference>
<dbReference type="EMBL" id="CP093344">
    <property type="protein sequence ID" value="WOG89944.1"/>
    <property type="molecule type" value="Genomic_DNA"/>
</dbReference>
<dbReference type="Pfam" id="PF01565">
    <property type="entry name" value="FAD_binding_4"/>
    <property type="match status" value="1"/>
</dbReference>
<dbReference type="AlphaFoldDB" id="A0AAF0WHU7"/>
<evidence type="ECO:0000313" key="8">
    <source>
        <dbReference type="EMBL" id="WOG89944.1"/>
    </source>
</evidence>
<feature type="domain" description="FAD linked oxidase N-terminal" evidence="6">
    <location>
        <begin position="143"/>
        <end position="197"/>
    </location>
</feature>
<name>A0AAF0WHU7_DAUCS</name>
<evidence type="ECO:0000256" key="4">
    <source>
        <dbReference type="ARBA" id="ARBA00023180"/>
    </source>
</evidence>
<evidence type="ECO:0000256" key="5">
    <source>
        <dbReference type="SAM" id="SignalP"/>
    </source>
</evidence>
<protein>
    <recommendedName>
        <fullName evidence="10">FAD-binding PCMH-type domain-containing protein</fullName>
    </recommendedName>
</protein>
<feature type="domain" description="Berberine/berberine-like" evidence="7">
    <location>
        <begin position="450"/>
        <end position="504"/>
    </location>
</feature>
<dbReference type="Pfam" id="PF08031">
    <property type="entry name" value="BBE"/>
    <property type="match status" value="1"/>
</dbReference>
<dbReference type="Gene3D" id="3.40.462.20">
    <property type="match status" value="1"/>
</dbReference>
<keyword evidence="2 5" id="KW-0732">Signal</keyword>
<keyword evidence="4" id="KW-0325">Glycoprotein</keyword>
<evidence type="ECO:0000259" key="7">
    <source>
        <dbReference type="Pfam" id="PF08031"/>
    </source>
</evidence>
<dbReference type="PANTHER" id="PTHR32448">
    <property type="entry name" value="OS08G0158400 PROTEIN"/>
    <property type="match status" value="1"/>
</dbReference>
<evidence type="ECO:0000313" key="9">
    <source>
        <dbReference type="Proteomes" id="UP000077755"/>
    </source>
</evidence>
<dbReference type="InterPro" id="IPR006094">
    <property type="entry name" value="Oxid_FAD_bind_N"/>
</dbReference>
<dbReference type="Gene3D" id="3.30.465.10">
    <property type="match status" value="1"/>
</dbReference>
<dbReference type="InterPro" id="IPR016169">
    <property type="entry name" value="FAD-bd_PCMH_sub2"/>
</dbReference>
<dbReference type="InterPro" id="IPR012951">
    <property type="entry name" value="BBE"/>
</dbReference>
<dbReference type="InterPro" id="IPR036318">
    <property type="entry name" value="FAD-bd_PCMH-like_sf"/>
</dbReference>
<evidence type="ECO:0000256" key="3">
    <source>
        <dbReference type="ARBA" id="ARBA00022827"/>
    </source>
</evidence>
<dbReference type="SUPFAM" id="SSF56176">
    <property type="entry name" value="FAD-binding/transporter-associated domain-like"/>
    <property type="match status" value="1"/>
</dbReference>
<evidence type="ECO:0008006" key="10">
    <source>
        <dbReference type="Google" id="ProtNLM"/>
    </source>
</evidence>
<proteinExistence type="predicted"/>
<organism evidence="8 9">
    <name type="scientific">Daucus carota subsp. sativus</name>
    <name type="common">Carrot</name>
    <dbReference type="NCBI Taxonomy" id="79200"/>
    <lineage>
        <taxon>Eukaryota</taxon>
        <taxon>Viridiplantae</taxon>
        <taxon>Streptophyta</taxon>
        <taxon>Embryophyta</taxon>
        <taxon>Tracheophyta</taxon>
        <taxon>Spermatophyta</taxon>
        <taxon>Magnoliopsida</taxon>
        <taxon>eudicotyledons</taxon>
        <taxon>Gunneridae</taxon>
        <taxon>Pentapetalae</taxon>
        <taxon>asterids</taxon>
        <taxon>campanulids</taxon>
        <taxon>Apiales</taxon>
        <taxon>Apiaceae</taxon>
        <taxon>Apioideae</taxon>
        <taxon>Scandiceae</taxon>
        <taxon>Daucinae</taxon>
        <taxon>Daucus</taxon>
        <taxon>Daucus sect. Daucus</taxon>
    </lineage>
</organism>
<keyword evidence="1" id="KW-0285">Flavoprotein</keyword>
<sequence length="510" mass="57570">MKTCISSMLSLAYFLFFIFPNKASSYSNFTECLVAEHFRDVTTYDVVYTPVNTSFNSLLQSRIQNLRFLSASTPKPLAIVTPKDESHLQIGYSCAYEFSVQIRIRGGGHDSEGLSYTSAVPFVIFDFISAGSMLMLKMALPGIAQKNRTIGFPGSTWPSVGMGGFLSGGGYGSLMRKYGLGADNVVDIQFMNKNGNIYIGRSSIGEDLFWAIRGGTASSYGVVLSWKIKLVPRTLEQNATQLVHKYQTFAAKTDRNLYIRAKITPVNLTPEVRNKTVLVSFQSLFLGRANRLLKIMQKGFPELGLTKEDCHEMSWIKSTLWFAGDVGFPKGESLNLLMNRDLAPKLYFKAKTDYVEEPISVKGLEGMWKRLMQQEEGAAELLMIPYGGKMDKFTESAIPFPHRAGNLYMLYQGVYWNENTTVSIQKKSLKWLRSLSKYLTPHVSKNPRRSYVNFNDLDLGVSNKSYEEASSWGTRYFKNNFKRLVQVKNDIDPQDIFHHEQSIPLFPSIS</sequence>
<evidence type="ECO:0000256" key="1">
    <source>
        <dbReference type="ARBA" id="ARBA00022630"/>
    </source>
</evidence>
<feature type="chain" id="PRO_5042088774" description="FAD-binding PCMH-type domain-containing protein" evidence="5">
    <location>
        <begin position="26"/>
        <end position="510"/>
    </location>
</feature>
<keyword evidence="3" id="KW-0274">FAD</keyword>
<evidence type="ECO:0000259" key="6">
    <source>
        <dbReference type="Pfam" id="PF01565"/>
    </source>
</evidence>
<keyword evidence="9" id="KW-1185">Reference proteome</keyword>